<dbReference type="FunFam" id="3.40.50.150:FF:000257">
    <property type="entry name" value="16S rRNA methyltransferase"/>
    <property type="match status" value="1"/>
</dbReference>
<feature type="domain" description="SAM-dependent MTase RsmB/NOP-type" evidence="14">
    <location>
        <begin position="173"/>
        <end position="450"/>
    </location>
</feature>
<feature type="binding site" evidence="13">
    <location>
        <position position="314"/>
    </location>
    <ligand>
        <name>S-adenosyl-L-methionine</name>
        <dbReference type="ChEBI" id="CHEBI:59789"/>
    </ligand>
</feature>
<comment type="catalytic activity">
    <reaction evidence="12">
        <text>cytidine(967) in 16S rRNA + S-adenosyl-L-methionine = 5-methylcytidine(967) in 16S rRNA + S-adenosyl-L-homocysteine + H(+)</text>
        <dbReference type="Rhea" id="RHEA:42748"/>
        <dbReference type="Rhea" id="RHEA-COMP:10219"/>
        <dbReference type="Rhea" id="RHEA-COMP:10220"/>
        <dbReference type="ChEBI" id="CHEBI:15378"/>
        <dbReference type="ChEBI" id="CHEBI:57856"/>
        <dbReference type="ChEBI" id="CHEBI:59789"/>
        <dbReference type="ChEBI" id="CHEBI:74483"/>
        <dbReference type="ChEBI" id="CHEBI:82748"/>
        <dbReference type="EC" id="2.1.1.176"/>
    </reaction>
</comment>
<keyword evidence="9 13" id="KW-0694">RNA-binding</keyword>
<dbReference type="GO" id="GO:0005737">
    <property type="term" value="C:cytoplasm"/>
    <property type="evidence" value="ECO:0007669"/>
    <property type="project" value="UniProtKB-SubCell"/>
</dbReference>
<evidence type="ECO:0000256" key="12">
    <source>
        <dbReference type="ARBA" id="ARBA00047283"/>
    </source>
</evidence>
<dbReference type="SUPFAM" id="SSF53335">
    <property type="entry name" value="S-adenosyl-L-methionine-dependent methyltransferases"/>
    <property type="match status" value="1"/>
</dbReference>
<dbReference type="Gene3D" id="1.10.940.10">
    <property type="entry name" value="NusB-like"/>
    <property type="match status" value="1"/>
</dbReference>
<evidence type="ECO:0000256" key="6">
    <source>
        <dbReference type="ARBA" id="ARBA00022603"/>
    </source>
</evidence>
<dbReference type="Gene3D" id="3.40.50.150">
    <property type="entry name" value="Vaccinia Virus protein VP39"/>
    <property type="match status" value="1"/>
</dbReference>
<evidence type="ECO:0000256" key="8">
    <source>
        <dbReference type="ARBA" id="ARBA00022691"/>
    </source>
</evidence>
<keyword evidence="16" id="KW-1185">Reference proteome</keyword>
<dbReference type="eggNOG" id="COG0144">
    <property type="taxonomic scope" value="Bacteria"/>
</dbReference>
<reference evidence="15" key="1">
    <citation type="submission" date="2011-05" db="EMBL/GenBank/DDBJ databases">
        <title>Complete sequence of Desulfotomaculum carboxydivorans CO-1-SRB.</title>
        <authorList>
            <consortium name="US DOE Joint Genome Institute"/>
            <person name="Lucas S."/>
            <person name="Han J."/>
            <person name="Lapidus A."/>
            <person name="Cheng J.-F."/>
            <person name="Goodwin L."/>
            <person name="Pitluck S."/>
            <person name="Peters L."/>
            <person name="Mikhailova N."/>
            <person name="Lu M."/>
            <person name="Han C."/>
            <person name="Tapia R."/>
            <person name="Land M."/>
            <person name="Hauser L."/>
            <person name="Kyrpides N."/>
            <person name="Ivanova N."/>
            <person name="Pagani I."/>
            <person name="Stams A."/>
            <person name="Plugge C."/>
            <person name="Muyzer G."/>
            <person name="Kuever J."/>
            <person name="Parshina S."/>
            <person name="Ivanova A."/>
            <person name="Nazina T."/>
            <person name="Woyke T."/>
        </authorList>
    </citation>
    <scope>NUCLEOTIDE SEQUENCE [LARGE SCALE GENOMIC DNA]</scope>
    <source>
        <strain evidence="15">CO-1-SRB</strain>
    </source>
</reference>
<keyword evidence="7 13" id="KW-0808">Transferase</keyword>
<dbReference type="InterPro" id="IPR004573">
    <property type="entry name" value="rRNA_ssu_MeTfrase_B"/>
</dbReference>
<dbReference type="EMBL" id="CP002736">
    <property type="protein sequence ID" value="AEF94146.1"/>
    <property type="molecule type" value="Genomic_DNA"/>
</dbReference>
<keyword evidence="4" id="KW-0963">Cytoplasm</keyword>
<evidence type="ECO:0000313" key="16">
    <source>
        <dbReference type="Proteomes" id="UP000009226"/>
    </source>
</evidence>
<comment type="function">
    <text evidence="1">Specifically methylates the cytosine at position 967 (m5C967) of 16S rRNA.</text>
</comment>
<evidence type="ECO:0000313" key="15">
    <source>
        <dbReference type="EMBL" id="AEF94146.1"/>
    </source>
</evidence>
<evidence type="ECO:0000256" key="9">
    <source>
        <dbReference type="ARBA" id="ARBA00022884"/>
    </source>
</evidence>
<dbReference type="Gene3D" id="3.30.70.1170">
    <property type="entry name" value="Sun protein, domain 3"/>
    <property type="match status" value="1"/>
</dbReference>
<gene>
    <name evidence="15" type="ordered locus">Desca_1287</name>
</gene>
<organism evidence="15 16">
    <name type="scientific">Desulfotomaculum nigrificans (strain DSM 14880 / VKM B-2319 / CO-1-SRB)</name>
    <name type="common">Desulfotomaculum carboxydivorans</name>
    <dbReference type="NCBI Taxonomy" id="868595"/>
    <lineage>
        <taxon>Bacteria</taxon>
        <taxon>Bacillati</taxon>
        <taxon>Bacillota</taxon>
        <taxon>Clostridia</taxon>
        <taxon>Eubacteriales</taxon>
        <taxon>Desulfotomaculaceae</taxon>
        <taxon>Desulfotomaculum</taxon>
    </lineage>
</organism>
<name>F6B4N4_DESCC</name>
<dbReference type="AlphaFoldDB" id="F6B4N4"/>
<dbReference type="InterPro" id="IPR035926">
    <property type="entry name" value="NusB-like_sf"/>
</dbReference>
<dbReference type="InterPro" id="IPR049560">
    <property type="entry name" value="MeTrfase_RsmB-F_NOP2_cat"/>
</dbReference>
<dbReference type="CDD" id="cd02440">
    <property type="entry name" value="AdoMet_MTases"/>
    <property type="match status" value="1"/>
</dbReference>
<comment type="similarity">
    <text evidence="13">Belongs to the class I-like SAM-binding methyltransferase superfamily. RsmB/NOP family.</text>
</comment>
<dbReference type="PRINTS" id="PR02008">
    <property type="entry name" value="RCMTFAMILY"/>
</dbReference>
<feature type="binding site" evidence="13">
    <location>
        <position position="287"/>
    </location>
    <ligand>
        <name>S-adenosyl-L-methionine</name>
        <dbReference type="ChEBI" id="CHEBI:59789"/>
    </ligand>
</feature>
<evidence type="ECO:0000256" key="1">
    <source>
        <dbReference type="ARBA" id="ARBA00002724"/>
    </source>
</evidence>
<dbReference type="HOGENOM" id="CLU_005316_0_1_9"/>
<dbReference type="GO" id="GO:0008649">
    <property type="term" value="F:rRNA methyltransferase activity"/>
    <property type="evidence" value="ECO:0007669"/>
    <property type="project" value="InterPro"/>
</dbReference>
<dbReference type="Pfam" id="PF01189">
    <property type="entry name" value="Methyltr_RsmB-F"/>
    <property type="match status" value="1"/>
</dbReference>
<dbReference type="Proteomes" id="UP000009226">
    <property type="component" value="Chromosome"/>
</dbReference>
<keyword evidence="5" id="KW-0698">rRNA processing</keyword>
<dbReference type="InterPro" id="IPR023267">
    <property type="entry name" value="RCMT"/>
</dbReference>
<feature type="active site" description="Nucleophile" evidence="13">
    <location>
        <position position="385"/>
    </location>
</feature>
<dbReference type="Pfam" id="PF01029">
    <property type="entry name" value="NusB"/>
    <property type="match status" value="1"/>
</dbReference>
<evidence type="ECO:0000256" key="10">
    <source>
        <dbReference type="ARBA" id="ARBA00030399"/>
    </source>
</evidence>
<dbReference type="FunFam" id="1.10.940.10:FF:000006">
    <property type="entry name" value="16S rRNA (Cytosine(967)-C(5))-methyltransferase RsmB"/>
    <property type="match status" value="1"/>
</dbReference>
<feature type="binding site" evidence="13">
    <location>
        <position position="332"/>
    </location>
    <ligand>
        <name>S-adenosyl-L-methionine</name>
        <dbReference type="ChEBI" id="CHEBI:59789"/>
    </ligand>
</feature>
<dbReference type="PANTHER" id="PTHR22807:SF53">
    <property type="entry name" value="RIBOSOMAL RNA SMALL SUBUNIT METHYLTRANSFERASE B-RELATED"/>
    <property type="match status" value="1"/>
</dbReference>
<dbReference type="EC" id="2.1.1.176" evidence="3"/>
<keyword evidence="8 13" id="KW-0949">S-adenosyl-L-methionine</keyword>
<dbReference type="NCBIfam" id="NF011494">
    <property type="entry name" value="PRK14902.1"/>
    <property type="match status" value="1"/>
</dbReference>
<dbReference type="eggNOG" id="COG0781">
    <property type="taxonomic scope" value="Bacteria"/>
</dbReference>
<dbReference type="SUPFAM" id="SSF48013">
    <property type="entry name" value="NusB-like"/>
    <property type="match status" value="1"/>
</dbReference>
<evidence type="ECO:0000259" key="14">
    <source>
        <dbReference type="PROSITE" id="PS51686"/>
    </source>
</evidence>
<dbReference type="Pfam" id="PF22458">
    <property type="entry name" value="RsmF-B_ferredox"/>
    <property type="match status" value="1"/>
</dbReference>
<evidence type="ECO:0000256" key="11">
    <source>
        <dbReference type="ARBA" id="ARBA00031088"/>
    </source>
</evidence>
<dbReference type="PROSITE" id="PS51686">
    <property type="entry name" value="SAM_MT_RSMB_NOP"/>
    <property type="match status" value="1"/>
</dbReference>
<keyword evidence="6 13" id="KW-0489">Methyltransferase</keyword>
<protein>
    <recommendedName>
        <fullName evidence="3">16S rRNA (cytosine(967)-C(5))-methyltransferase</fullName>
        <ecNumber evidence="3">2.1.1.176</ecNumber>
    </recommendedName>
    <alternativeName>
        <fullName evidence="10">16S rRNA m5C967 methyltransferase</fullName>
    </alternativeName>
    <alternativeName>
        <fullName evidence="11">rRNA (cytosine-C(5)-)-methyltransferase RsmB</fullName>
    </alternativeName>
</protein>
<feature type="binding site" evidence="13">
    <location>
        <begin position="263"/>
        <end position="269"/>
    </location>
    <ligand>
        <name>S-adenosyl-L-methionine</name>
        <dbReference type="ChEBI" id="CHEBI:59789"/>
    </ligand>
</feature>
<evidence type="ECO:0000256" key="5">
    <source>
        <dbReference type="ARBA" id="ARBA00022552"/>
    </source>
</evidence>
<dbReference type="InterPro" id="IPR054728">
    <property type="entry name" value="RsmB-like_ferredoxin"/>
</dbReference>
<dbReference type="NCBIfam" id="TIGR00563">
    <property type="entry name" value="rsmB"/>
    <property type="match status" value="1"/>
</dbReference>
<evidence type="ECO:0000256" key="3">
    <source>
        <dbReference type="ARBA" id="ARBA00012140"/>
    </source>
</evidence>
<dbReference type="STRING" id="868595.Desca_1287"/>
<evidence type="ECO:0000256" key="7">
    <source>
        <dbReference type="ARBA" id="ARBA00022679"/>
    </source>
</evidence>
<dbReference type="InterPro" id="IPR029063">
    <property type="entry name" value="SAM-dependent_MTases_sf"/>
</dbReference>
<dbReference type="KEGG" id="dca:Desca_1287"/>
<accession>F6B4N4</accession>
<dbReference type="InterPro" id="IPR001678">
    <property type="entry name" value="MeTrfase_RsmB-F_NOP2_dom"/>
</dbReference>
<evidence type="ECO:0000256" key="13">
    <source>
        <dbReference type="PROSITE-ProRule" id="PRU01023"/>
    </source>
</evidence>
<dbReference type="GO" id="GO:0006355">
    <property type="term" value="P:regulation of DNA-templated transcription"/>
    <property type="evidence" value="ECO:0007669"/>
    <property type="project" value="InterPro"/>
</dbReference>
<dbReference type="RefSeq" id="WP_003541077.1">
    <property type="nucleotide sequence ID" value="NC_015565.1"/>
</dbReference>
<evidence type="ECO:0000256" key="4">
    <source>
        <dbReference type="ARBA" id="ARBA00022490"/>
    </source>
</evidence>
<dbReference type="GO" id="GO:0003723">
    <property type="term" value="F:RNA binding"/>
    <property type="evidence" value="ECO:0007669"/>
    <property type="project" value="UniProtKB-UniRule"/>
</dbReference>
<dbReference type="InterPro" id="IPR006027">
    <property type="entry name" value="NusB_RsmB_TIM44"/>
</dbReference>
<proteinExistence type="inferred from homology"/>
<dbReference type="PANTHER" id="PTHR22807">
    <property type="entry name" value="NOP2 YEAST -RELATED NOL1/NOP2/FMU SUN DOMAIN-CONTAINING"/>
    <property type="match status" value="1"/>
</dbReference>
<comment type="subcellular location">
    <subcellularLocation>
        <location evidence="2">Cytoplasm</location>
    </subcellularLocation>
</comment>
<evidence type="ECO:0000256" key="2">
    <source>
        <dbReference type="ARBA" id="ARBA00004496"/>
    </source>
</evidence>
<sequence>MKKVTARDLALQVLKVVEEEGAYANLALNRYLELYQPGKLDRAFATEITYGVLRNLNTIDWVLAHFLKQPLAAQTVWVRNILRMGTYQIMFMPRVPDSAACNESVELAKKYGHTGAAKFVNGVLRNVARQQGELDFPDPQESPIDYISLKYSHPTWLVERWLKEFGFDQTVALCKANNHPAPNTIRTNTLKINRTDLKARLEFEGVETRVTKYAPEGLHLNGFLSYQSLPSFQEGLFQVQDESSMLVAHALNPASGARIIDVASAPGGKTTHLAQLMKDRGEIVAVDIHPHKLELIKENCQRLGINSIRTLLADARCLPAEYTNWADYVLVDAPCSGLGVLRRRPDARWRKDPSQLPGIVRLQREILESASTYLRPGGVLIYSTCTITREENIGVLEAFLADHPEFSLGDLRQFLPPGLAEEETAENGFIQLLPHIHGMDGFFIARLRKKGFE</sequence>